<reference evidence="3 5" key="2">
    <citation type="submission" date="2019-04" db="EMBL/GenBank/DDBJ databases">
        <title>Long-read de novo sequencing of Cupriavidus necator H16.</title>
        <authorList>
            <person name="Little G.T."/>
            <person name="Ehsaan M."/>
            <person name="Arenas-Lopez C."/>
            <person name="Jawed K."/>
            <person name="Winzer K."/>
            <person name="Kovacs K."/>
            <person name="Malys N."/>
            <person name="Minton N.P."/>
        </authorList>
    </citation>
    <scope>NUCLEOTIDE SEQUENCE [LARGE SCALE GENOMIC DNA]</scope>
    <source>
        <strain evidence="3 5">H16</strain>
    </source>
</reference>
<reference evidence="2 4" key="1">
    <citation type="journal article" date="2006" name="Nat. Biotechnol.">
        <title>Genome sequence of the bioplastic-producing 'Knallgas' bacterium Ralstonia eutropha H16.</title>
        <authorList>
            <person name="Pohlmann A."/>
            <person name="Fricke W.F."/>
            <person name="Reinecke F."/>
            <person name="Kusian B."/>
            <person name="Liesegang H."/>
            <person name="Cramm R."/>
            <person name="Eitinger T."/>
            <person name="Ewering C."/>
            <person name="Potter M."/>
            <person name="Schwartz E."/>
            <person name="Strittmatter A."/>
            <person name="Voss I."/>
            <person name="Gottschalk G."/>
            <person name="Steinbuechel A."/>
            <person name="Friedrich B."/>
            <person name="Bowien B."/>
        </authorList>
    </citation>
    <scope>NUCLEOTIDE SEQUENCE [LARGE SCALE GENOMIC DNA]</scope>
    <source>
        <strain evidence="4">ATCC 17699 / DSM 428 / KCTC 22496 / NCIMB 10442 / H16 / Stanier 337</strain>
        <strain evidence="2">H16</strain>
    </source>
</reference>
<dbReference type="OrthoDB" id="5197960at2"/>
<keyword evidence="4" id="KW-1185">Reference proteome</keyword>
<name>Q0K8U1_CUPNH</name>
<dbReference type="EMBL" id="CP039287">
    <property type="protein sequence ID" value="QCC01369.1"/>
    <property type="molecule type" value="Genomic_DNA"/>
</dbReference>
<evidence type="ECO:0000313" key="4">
    <source>
        <dbReference type="Proteomes" id="UP000008210"/>
    </source>
</evidence>
<dbReference type="Proteomes" id="UP000008210">
    <property type="component" value="Chromosome 1"/>
</dbReference>
<proteinExistence type="predicted"/>
<gene>
    <name evidence="2" type="ordered locus">H16_A2492</name>
    <name evidence="3" type="ORF">E6A55_12755</name>
</gene>
<protein>
    <submittedName>
        <fullName evidence="2">Hypothetical membrane associated protein</fullName>
    </submittedName>
</protein>
<organism evidence="2 4">
    <name type="scientific">Cupriavidus necator (strain ATCC 17699 / DSM 428 / KCTC 22496 / NCIMB 10442 / H16 / Stanier 337)</name>
    <name type="common">Ralstonia eutropha</name>
    <dbReference type="NCBI Taxonomy" id="381666"/>
    <lineage>
        <taxon>Bacteria</taxon>
        <taxon>Pseudomonadati</taxon>
        <taxon>Pseudomonadota</taxon>
        <taxon>Betaproteobacteria</taxon>
        <taxon>Burkholderiales</taxon>
        <taxon>Burkholderiaceae</taxon>
        <taxon>Cupriavidus</taxon>
    </lineage>
</organism>
<evidence type="ECO:0000313" key="5">
    <source>
        <dbReference type="Proteomes" id="UP000296079"/>
    </source>
</evidence>
<dbReference type="Pfam" id="PF18735">
    <property type="entry name" value="HEPN_RiboL-PSP"/>
    <property type="match status" value="1"/>
</dbReference>
<feature type="domain" description="RiboL-PSP-HEPN" evidence="1">
    <location>
        <begin position="54"/>
        <end position="265"/>
    </location>
</feature>
<dbReference type="InterPro" id="IPR041519">
    <property type="entry name" value="HEPN_RiboL-PSP"/>
</dbReference>
<evidence type="ECO:0000259" key="1">
    <source>
        <dbReference type="Pfam" id="PF18735"/>
    </source>
</evidence>
<dbReference type="RefSeq" id="WP_011615691.1">
    <property type="nucleotide sequence ID" value="NC_008313.1"/>
</dbReference>
<evidence type="ECO:0000313" key="3">
    <source>
        <dbReference type="EMBL" id="QCC01369.1"/>
    </source>
</evidence>
<dbReference type="HOGENOM" id="CLU_1049210_0_0_4"/>
<accession>Q0K8U1</accession>
<dbReference type="KEGG" id="reh:H16_A2492"/>
<dbReference type="eggNOG" id="ENOG5033YTA">
    <property type="taxonomic scope" value="Bacteria"/>
</dbReference>
<dbReference type="EMBL" id="AM260479">
    <property type="protein sequence ID" value="CAJ93580.1"/>
    <property type="molecule type" value="Genomic_DNA"/>
</dbReference>
<dbReference type="Proteomes" id="UP000296079">
    <property type="component" value="Chromosome 1"/>
</dbReference>
<sequence length="289" mass="32441">MDLILSEFQRDLVTISRQLDLLDEIKKFSATSELSERYVRSSTIDRERKSSASTEIRKYLRQANTLHQCTRNSHQGLPVVSGTMILYIAGRFEEYTRTSFEDLCQRLAQRASSFRALPKKMQDSLVVFTAIVMQSPRKYQHGDGAVASFTKNLAANLSAEATIDNINYQCLSITETNMKPDTLTDLYDRIGAKEIWKKLGQQASIQAYFMTQDPTNAESLAKQKLTALMDDRNSIAHPSTSIVWPDTEVVRKYIAFLDVLAAALSSVSSVFAATLCRNEQDTQVTARAG</sequence>
<evidence type="ECO:0000313" key="2">
    <source>
        <dbReference type="EMBL" id="CAJ93580.1"/>
    </source>
</evidence>
<dbReference type="AlphaFoldDB" id="Q0K8U1"/>